<dbReference type="SMART" id="SM00317">
    <property type="entry name" value="SET"/>
    <property type="match status" value="1"/>
</dbReference>
<evidence type="ECO:0000313" key="3">
    <source>
        <dbReference type="Proteomes" id="UP001358614"/>
    </source>
</evidence>
<dbReference type="PANTHER" id="PTHR47332:SF4">
    <property type="entry name" value="SET DOMAIN-CONTAINING PROTEIN 5"/>
    <property type="match status" value="1"/>
</dbReference>
<keyword evidence="3" id="KW-1185">Reference proteome</keyword>
<dbReference type="InterPro" id="IPR001214">
    <property type="entry name" value="SET_dom"/>
</dbReference>
<gene>
    <name evidence="2" type="ORF">V865_002180</name>
</gene>
<proteinExistence type="predicted"/>
<dbReference type="Gene3D" id="2.170.270.10">
    <property type="entry name" value="SET domain"/>
    <property type="match status" value="1"/>
</dbReference>
<dbReference type="PROSITE" id="PS50280">
    <property type="entry name" value="SET"/>
    <property type="match status" value="1"/>
</dbReference>
<dbReference type="RefSeq" id="XP_066082081.1">
    <property type="nucleotide sequence ID" value="XM_066225984.1"/>
</dbReference>
<feature type="domain" description="SET" evidence="1">
    <location>
        <begin position="36"/>
        <end position="197"/>
    </location>
</feature>
<protein>
    <recommendedName>
        <fullName evidence="1">SET domain-containing protein</fullName>
    </recommendedName>
</protein>
<organism evidence="2 3">
    <name type="scientific">Kwoniella europaea PYCC6329</name>
    <dbReference type="NCBI Taxonomy" id="1423913"/>
    <lineage>
        <taxon>Eukaryota</taxon>
        <taxon>Fungi</taxon>
        <taxon>Dikarya</taxon>
        <taxon>Basidiomycota</taxon>
        <taxon>Agaricomycotina</taxon>
        <taxon>Tremellomycetes</taxon>
        <taxon>Tremellales</taxon>
        <taxon>Cryptococcaceae</taxon>
        <taxon>Kwoniella</taxon>
    </lineage>
</organism>
<dbReference type="InterPro" id="IPR053185">
    <property type="entry name" value="SET_domain_protein"/>
</dbReference>
<name>A0AAX4KDM8_9TREE</name>
<dbReference type="EMBL" id="CP144089">
    <property type="protein sequence ID" value="WWD04114.1"/>
    <property type="molecule type" value="Genomic_DNA"/>
</dbReference>
<sequence length="369" mass="42873">MPYRSIPGGQRRYSYLLPYSRPRTNHQAQTTSTSTSTVVRKWSDPVLLPYHIKRSSTQGNGLYSNAPIKKGSLILKESPFLVLTLDKNDDNPPKPVYHQAFNALSPKAQEAFWTLYKRKDDYGEKSPTMNVINTNSIPLSSRNDGKARSVGLFRTLSRVNHSCVPNAGWYWYEEDRQMRLYAYDDIPPNAQITVSYLSHIDLIHTSNNRLRIQVYARDKDKVLKALNRGLEILKIEKKFDQLGEVYEKIYEVHAIHGEYELSKIAASNAMDHFRIILGNRKANRSWLAEQIVDPTKYPLWSKLKKPKRISKMAEKAKKVNETSEHGYCCYNCELPELAEDSEMYDLDEEMRLKRSKSREWDEQSWDGRD</sequence>
<dbReference type="KEGG" id="ker:91100984"/>
<reference evidence="2 3" key="1">
    <citation type="submission" date="2024-01" db="EMBL/GenBank/DDBJ databases">
        <title>Comparative genomics of Cryptococcus and Kwoniella reveals pathogenesis evolution and contrasting modes of karyotype evolution via chromosome fusion or intercentromeric recombination.</title>
        <authorList>
            <person name="Coelho M.A."/>
            <person name="David-Palma M."/>
            <person name="Shea T."/>
            <person name="Bowers K."/>
            <person name="McGinley-Smith S."/>
            <person name="Mohammad A.W."/>
            <person name="Gnirke A."/>
            <person name="Yurkov A.M."/>
            <person name="Nowrousian M."/>
            <person name="Sun S."/>
            <person name="Cuomo C.A."/>
            <person name="Heitman J."/>
        </authorList>
    </citation>
    <scope>NUCLEOTIDE SEQUENCE [LARGE SCALE GENOMIC DNA]</scope>
    <source>
        <strain evidence="2 3">PYCC6329</strain>
    </source>
</reference>
<dbReference type="AlphaFoldDB" id="A0AAX4KDM8"/>
<accession>A0AAX4KDM8</accession>
<dbReference type="CDD" id="cd20071">
    <property type="entry name" value="SET_SMYD"/>
    <property type="match status" value="1"/>
</dbReference>
<evidence type="ECO:0000313" key="2">
    <source>
        <dbReference type="EMBL" id="WWD04114.1"/>
    </source>
</evidence>
<dbReference type="PANTHER" id="PTHR47332">
    <property type="entry name" value="SET DOMAIN-CONTAINING PROTEIN 5"/>
    <property type="match status" value="1"/>
</dbReference>
<dbReference type="SUPFAM" id="SSF82199">
    <property type="entry name" value="SET domain"/>
    <property type="match status" value="1"/>
</dbReference>
<dbReference type="Pfam" id="PF00856">
    <property type="entry name" value="SET"/>
    <property type="match status" value="1"/>
</dbReference>
<evidence type="ECO:0000259" key="1">
    <source>
        <dbReference type="PROSITE" id="PS50280"/>
    </source>
</evidence>
<dbReference type="Proteomes" id="UP001358614">
    <property type="component" value="Chromosome 1"/>
</dbReference>
<dbReference type="InterPro" id="IPR046341">
    <property type="entry name" value="SET_dom_sf"/>
</dbReference>
<dbReference type="GeneID" id="91100984"/>